<proteinExistence type="predicted"/>
<dbReference type="EMBL" id="BAAAFA010000003">
    <property type="protein sequence ID" value="GAA0814447.1"/>
    <property type="molecule type" value="Genomic_DNA"/>
</dbReference>
<gene>
    <name evidence="2" type="ORF">GCM10009111_11300</name>
</gene>
<name>A0ABP3WIR9_9GAMM</name>
<dbReference type="Proteomes" id="UP001500021">
    <property type="component" value="Unassembled WGS sequence"/>
</dbReference>
<feature type="chain" id="PRO_5045076957" evidence="1">
    <location>
        <begin position="23"/>
        <end position="131"/>
    </location>
</feature>
<keyword evidence="1" id="KW-0732">Signal</keyword>
<comment type="caution">
    <text evidence="2">The sequence shown here is derived from an EMBL/GenBank/DDBJ whole genome shotgun (WGS) entry which is preliminary data.</text>
</comment>
<accession>A0ABP3WIR9</accession>
<sequence length="131" mass="14490">MFNFRGVIAIVIILLFSQQSLASYAPMDCENMKKPMISDNSSHIASQMAMHDHNSMSVDKQSAHEECDTCNAGDCVCPNIGGCFSSNISTSTQPIEQSLMHFADNGKRFLSQNEHPDSGVYLHLFKPPIHI</sequence>
<evidence type="ECO:0000313" key="2">
    <source>
        <dbReference type="EMBL" id="GAA0814447.1"/>
    </source>
</evidence>
<keyword evidence="3" id="KW-1185">Reference proteome</keyword>
<reference evidence="3" key="1">
    <citation type="journal article" date="2019" name="Int. J. Syst. Evol. Microbiol.">
        <title>The Global Catalogue of Microorganisms (GCM) 10K type strain sequencing project: providing services to taxonomists for standard genome sequencing and annotation.</title>
        <authorList>
            <consortium name="The Broad Institute Genomics Platform"/>
            <consortium name="The Broad Institute Genome Sequencing Center for Infectious Disease"/>
            <person name="Wu L."/>
            <person name="Ma J."/>
        </authorList>
    </citation>
    <scope>NUCLEOTIDE SEQUENCE [LARGE SCALE GENOMIC DNA]</scope>
    <source>
        <strain evidence="3">JCM 15608</strain>
    </source>
</reference>
<evidence type="ECO:0000256" key="1">
    <source>
        <dbReference type="SAM" id="SignalP"/>
    </source>
</evidence>
<organism evidence="2 3">
    <name type="scientific">Colwellia asteriadis</name>
    <dbReference type="NCBI Taxonomy" id="517723"/>
    <lineage>
        <taxon>Bacteria</taxon>
        <taxon>Pseudomonadati</taxon>
        <taxon>Pseudomonadota</taxon>
        <taxon>Gammaproteobacteria</taxon>
        <taxon>Alteromonadales</taxon>
        <taxon>Colwelliaceae</taxon>
        <taxon>Colwellia</taxon>
    </lineage>
</organism>
<evidence type="ECO:0000313" key="3">
    <source>
        <dbReference type="Proteomes" id="UP001500021"/>
    </source>
</evidence>
<protein>
    <submittedName>
        <fullName evidence="2">Uncharacterized protein</fullName>
    </submittedName>
</protein>
<feature type="signal peptide" evidence="1">
    <location>
        <begin position="1"/>
        <end position="22"/>
    </location>
</feature>